<dbReference type="RefSeq" id="WP_222548333.1">
    <property type="nucleotide sequence ID" value="NZ_BAPW01000002.1"/>
</dbReference>
<feature type="binding site" evidence="8">
    <location>
        <begin position="205"/>
        <end position="206"/>
    </location>
    <ligand>
        <name>substrate</name>
    </ligand>
</feature>
<feature type="binding site" evidence="8">
    <location>
        <position position="46"/>
    </location>
    <ligand>
        <name>substrate</name>
    </ligand>
</feature>
<comment type="subcellular location">
    <subcellularLocation>
        <location evidence="8">Cytoplasm</location>
    </subcellularLocation>
</comment>
<evidence type="ECO:0000256" key="7">
    <source>
        <dbReference type="ARBA" id="ARBA00051712"/>
    </source>
</evidence>
<gene>
    <name evidence="8 10" type="primary">dapF</name>
    <name evidence="10" type="ORF">NF685_11900</name>
</gene>
<feature type="binding site" evidence="8">
    <location>
        <begin position="76"/>
        <end position="77"/>
    </location>
    <ligand>
        <name>substrate</name>
    </ligand>
</feature>
<evidence type="ECO:0000256" key="3">
    <source>
        <dbReference type="ARBA" id="ARBA00013080"/>
    </source>
</evidence>
<dbReference type="PANTHER" id="PTHR31689:SF0">
    <property type="entry name" value="DIAMINOPIMELATE EPIMERASE"/>
    <property type="match status" value="1"/>
</dbReference>
<dbReference type="InterPro" id="IPR001653">
    <property type="entry name" value="DAP_epimerase_DapF"/>
</dbReference>
<dbReference type="SUPFAM" id="SSF54506">
    <property type="entry name" value="Diaminopimelate epimerase-like"/>
    <property type="match status" value="2"/>
</dbReference>
<evidence type="ECO:0000256" key="9">
    <source>
        <dbReference type="PROSITE-ProRule" id="PRU10125"/>
    </source>
</evidence>
<evidence type="ECO:0000256" key="5">
    <source>
        <dbReference type="ARBA" id="ARBA00023154"/>
    </source>
</evidence>
<protein>
    <recommendedName>
        <fullName evidence="3 8">Diaminopimelate epimerase</fullName>
        <shortName evidence="8">DAP epimerase</shortName>
        <ecNumber evidence="3 8">5.1.1.7</ecNumber>
    </recommendedName>
    <alternativeName>
        <fullName evidence="8">PLP-independent amino acid racemase</fullName>
    </alternativeName>
</protein>
<dbReference type="Proteomes" id="UP001523401">
    <property type="component" value="Unassembled WGS sequence"/>
</dbReference>
<dbReference type="PANTHER" id="PTHR31689">
    <property type="entry name" value="DIAMINOPIMELATE EPIMERASE, CHLOROPLASTIC"/>
    <property type="match status" value="1"/>
</dbReference>
<keyword evidence="4 8" id="KW-0028">Amino-acid biosynthesis</keyword>
<feature type="binding site" evidence="8">
    <location>
        <position position="147"/>
    </location>
    <ligand>
        <name>substrate</name>
    </ligand>
</feature>
<feature type="active site" evidence="9">
    <location>
        <position position="75"/>
    </location>
</feature>
<feature type="active site" description="Proton donor" evidence="8">
    <location>
        <position position="75"/>
    </location>
</feature>
<dbReference type="EC" id="5.1.1.7" evidence="3 8"/>
<keyword evidence="5 8" id="KW-0457">Lysine biosynthesis</keyword>
<feature type="site" description="Could be important to modulate the pK values of the two catalytic cysteine residues" evidence="8">
    <location>
        <position position="195"/>
    </location>
</feature>
<evidence type="ECO:0000256" key="1">
    <source>
        <dbReference type="ARBA" id="ARBA00005196"/>
    </source>
</evidence>
<comment type="similarity">
    <text evidence="2 8">Belongs to the diaminopimelate epimerase family.</text>
</comment>
<evidence type="ECO:0000256" key="2">
    <source>
        <dbReference type="ARBA" id="ARBA00010219"/>
    </source>
</evidence>
<feature type="binding site" evidence="8">
    <location>
        <position position="13"/>
    </location>
    <ligand>
        <name>substrate</name>
    </ligand>
</feature>
<dbReference type="HAMAP" id="MF_00197">
    <property type="entry name" value="DAP_epimerase"/>
    <property type="match status" value="1"/>
</dbReference>
<sequence>MMIRFHKMQGLGNDFVMIDRRHERFDATLHTMSRLCDRRFGIGCDQLVLLDAPDRDGADIRVRFFNPDGSEAGACGNASRCVAALIGNAPVLQTSAGLLPSFITPQGEIGVDMGRPALEWHQVPLSHDIATLELPLPGGPAACSMGNPHATFFDGMDRAGRDGAVLERDPLFPERANIGCAEIVSRDVIRLRVWERGAGLTLACGSGACAAVVNGVRRGLLDRVCRVEMDGGALTIHWREEDDHVLMIGPATHVFEGLYPVDGQAG</sequence>
<keyword evidence="11" id="KW-1185">Reference proteome</keyword>
<comment type="caution">
    <text evidence="10">The sequence shown here is derived from an EMBL/GenBank/DDBJ whole genome shotgun (WGS) entry which is preliminary data.</text>
</comment>
<feature type="site" description="Could be important to modulate the pK values of the two catalytic cysteine residues" evidence="8">
    <location>
        <position position="149"/>
    </location>
</feature>
<evidence type="ECO:0000256" key="6">
    <source>
        <dbReference type="ARBA" id="ARBA00023235"/>
    </source>
</evidence>
<keyword evidence="6 8" id="KW-0413">Isomerase</keyword>
<evidence type="ECO:0000313" key="10">
    <source>
        <dbReference type="EMBL" id="MCO6160734.1"/>
    </source>
</evidence>
<comment type="catalytic activity">
    <reaction evidence="7 8">
        <text>(2S,6S)-2,6-diaminopimelate = meso-2,6-diaminopimelate</text>
        <dbReference type="Rhea" id="RHEA:15393"/>
        <dbReference type="ChEBI" id="CHEBI:57609"/>
        <dbReference type="ChEBI" id="CHEBI:57791"/>
        <dbReference type="EC" id="5.1.1.7"/>
    </reaction>
</comment>
<dbReference type="EMBL" id="JAMXQU010000010">
    <property type="protein sequence ID" value="MCO6160734.1"/>
    <property type="molecule type" value="Genomic_DNA"/>
</dbReference>
<dbReference type="NCBIfam" id="TIGR00652">
    <property type="entry name" value="DapF"/>
    <property type="match status" value="1"/>
</dbReference>
<organism evidence="10 11">
    <name type="scientific">Asaia lannensis NBRC 102526</name>
    <dbReference type="NCBI Taxonomy" id="1307926"/>
    <lineage>
        <taxon>Bacteria</taxon>
        <taxon>Pseudomonadati</taxon>
        <taxon>Pseudomonadota</taxon>
        <taxon>Alphaproteobacteria</taxon>
        <taxon>Acetobacterales</taxon>
        <taxon>Acetobacteraceae</taxon>
        <taxon>Asaia</taxon>
    </lineage>
</organism>
<dbReference type="Pfam" id="PF01678">
    <property type="entry name" value="DAP_epimerase"/>
    <property type="match status" value="2"/>
</dbReference>
<comment type="function">
    <text evidence="8">Catalyzes the stereoinversion of LL-2,6-diaminopimelate (L,L-DAP) to meso-diaminopimelate (meso-DAP), a precursor of L-lysine and an essential component of the bacterial peptidoglycan.</text>
</comment>
<dbReference type="Gene3D" id="3.10.310.10">
    <property type="entry name" value="Diaminopimelate Epimerase, Chain A, domain 1"/>
    <property type="match status" value="2"/>
</dbReference>
<evidence type="ECO:0000313" key="11">
    <source>
        <dbReference type="Proteomes" id="UP001523401"/>
    </source>
</evidence>
<comment type="pathway">
    <text evidence="1 8">Amino-acid biosynthesis; L-lysine biosynthesis via DAP pathway; DL-2,6-diaminopimelate from LL-2,6-diaminopimelate: step 1/1.</text>
</comment>
<dbReference type="InterPro" id="IPR018510">
    <property type="entry name" value="DAP_epimerase_AS"/>
</dbReference>
<keyword evidence="8" id="KW-0963">Cytoplasm</keyword>
<reference evidence="10 11" key="1">
    <citation type="submission" date="2022-06" db="EMBL/GenBank/DDBJ databases">
        <title>Whole-genome of Asaia lannensis strain LMG 27011T.</title>
        <authorList>
            <person name="Sombolestani A."/>
        </authorList>
    </citation>
    <scope>NUCLEOTIDE SEQUENCE [LARGE SCALE GENOMIC DNA]</scope>
    <source>
        <strain evidence="10 11">NBRC 102526</strain>
    </source>
</reference>
<dbReference type="PROSITE" id="PS01326">
    <property type="entry name" value="DAP_EPIMERASE"/>
    <property type="match status" value="1"/>
</dbReference>
<evidence type="ECO:0000256" key="4">
    <source>
        <dbReference type="ARBA" id="ARBA00022605"/>
    </source>
</evidence>
<proteinExistence type="inferred from homology"/>
<accession>A0ABT1CKE9</accession>
<evidence type="ECO:0000256" key="8">
    <source>
        <dbReference type="HAMAP-Rule" id="MF_00197"/>
    </source>
</evidence>
<feature type="active site" description="Proton acceptor" evidence="8">
    <location>
        <position position="204"/>
    </location>
</feature>
<feature type="binding site" evidence="8">
    <location>
        <position position="177"/>
    </location>
    <ligand>
        <name>substrate</name>
    </ligand>
</feature>
<feature type="binding site" evidence="8">
    <location>
        <position position="66"/>
    </location>
    <ligand>
        <name>substrate</name>
    </ligand>
</feature>
<dbReference type="GO" id="GO:0008837">
    <property type="term" value="F:diaminopimelate epimerase activity"/>
    <property type="evidence" value="ECO:0007669"/>
    <property type="project" value="UniProtKB-EC"/>
</dbReference>
<feature type="binding site" evidence="8">
    <location>
        <begin position="195"/>
        <end position="196"/>
    </location>
    <ligand>
        <name>substrate</name>
    </ligand>
</feature>
<comment type="subunit">
    <text evidence="8">Homodimer.</text>
</comment>
<name>A0ABT1CKE9_9PROT</name>